<evidence type="ECO:0000313" key="5">
    <source>
        <dbReference type="EMBL" id="GFP82087.1"/>
    </source>
</evidence>
<dbReference type="InterPro" id="IPR000504">
    <property type="entry name" value="RRM_dom"/>
</dbReference>
<dbReference type="SUPFAM" id="SSF54928">
    <property type="entry name" value="RNA-binding domain, RBD"/>
    <property type="match status" value="2"/>
</dbReference>
<dbReference type="InterPro" id="IPR012677">
    <property type="entry name" value="Nucleotide-bd_a/b_plait_sf"/>
</dbReference>
<keyword evidence="1 2" id="KW-0694">RNA-binding</keyword>
<dbReference type="AlphaFoldDB" id="A0A830B4S4"/>
<evidence type="ECO:0000256" key="3">
    <source>
        <dbReference type="SAM" id="MobiDB-lite"/>
    </source>
</evidence>
<feature type="domain" description="RRM" evidence="4">
    <location>
        <begin position="212"/>
        <end position="294"/>
    </location>
</feature>
<dbReference type="PANTHER" id="PTHR48024">
    <property type="entry name" value="GEO13361P1-RELATED"/>
    <property type="match status" value="1"/>
</dbReference>
<dbReference type="GO" id="GO:0003723">
    <property type="term" value="F:RNA binding"/>
    <property type="evidence" value="ECO:0007669"/>
    <property type="project" value="UniProtKB-UniRule"/>
</dbReference>
<keyword evidence="6" id="KW-1185">Reference proteome</keyword>
<dbReference type="Proteomes" id="UP000653305">
    <property type="component" value="Unassembled WGS sequence"/>
</dbReference>
<sequence>MVKKRKAPSSQQTDEQKPKTKREEVVEEEEKEEISDEEEQEESSSEEEESESEAEEEENESSSSEEEPKDDASKRVTQRQLLEPFPKSKIIDLLKQAIATDPKILPKITQVADSDPAHRKIFVHGLGWDATSDQLLDTFKPFGEIEDSKLVTDHNTGRAKGYAFVLFKTRSAAKKALKVPQKQIGSRMVSCQLAAIGPPTGTAAAGSEAGSRKIYIGNVGPQVSPENLKAFFRRFGEIEDVPLGNDPVTNKFKGFAIITYKSPEGYNKAMEEPIKVFENCQLHCKKFVENLNKNNNNGPGQSGPASVSPVVADVNYGGLGANLNSSGLLIPQNAGMGLVGPAMLAAGYNFPAGFAASPMIAGMGGNYGMMGNYGPQAGLQGMGAFQNAQAGQSAIGTAGTITTPIRGPTSGVPAPKAYTSYFSG</sequence>
<protein>
    <submittedName>
        <fullName evidence="5">Ubp1-associated protein 2a</fullName>
    </submittedName>
</protein>
<dbReference type="SMART" id="SM00360">
    <property type="entry name" value="RRM"/>
    <property type="match status" value="2"/>
</dbReference>
<feature type="compositionally biased region" description="Basic and acidic residues" evidence="3">
    <location>
        <begin position="14"/>
        <end position="24"/>
    </location>
</feature>
<evidence type="ECO:0000256" key="2">
    <source>
        <dbReference type="PROSITE-ProRule" id="PRU00176"/>
    </source>
</evidence>
<organism evidence="5 6">
    <name type="scientific">Phtheirospermum japonicum</name>
    <dbReference type="NCBI Taxonomy" id="374723"/>
    <lineage>
        <taxon>Eukaryota</taxon>
        <taxon>Viridiplantae</taxon>
        <taxon>Streptophyta</taxon>
        <taxon>Embryophyta</taxon>
        <taxon>Tracheophyta</taxon>
        <taxon>Spermatophyta</taxon>
        <taxon>Magnoliopsida</taxon>
        <taxon>eudicotyledons</taxon>
        <taxon>Gunneridae</taxon>
        <taxon>Pentapetalae</taxon>
        <taxon>asterids</taxon>
        <taxon>lamiids</taxon>
        <taxon>Lamiales</taxon>
        <taxon>Orobanchaceae</taxon>
        <taxon>Orobanchaceae incertae sedis</taxon>
        <taxon>Phtheirospermum</taxon>
    </lineage>
</organism>
<gene>
    <name evidence="5" type="ORF">PHJA_000352000</name>
</gene>
<dbReference type="Gene3D" id="3.30.70.330">
    <property type="match status" value="2"/>
</dbReference>
<proteinExistence type="predicted"/>
<dbReference type="PANTHER" id="PTHR48024:SF9">
    <property type="entry name" value="UBP1-ASSOCIATED PROTEINS 1A-RELATED"/>
    <property type="match status" value="1"/>
</dbReference>
<evidence type="ECO:0000313" key="6">
    <source>
        <dbReference type="Proteomes" id="UP000653305"/>
    </source>
</evidence>
<accession>A0A830B4S4</accession>
<feature type="region of interest" description="Disordered" evidence="3">
    <location>
        <begin position="1"/>
        <end position="81"/>
    </location>
</feature>
<dbReference type="GO" id="GO:0005634">
    <property type="term" value="C:nucleus"/>
    <property type="evidence" value="ECO:0007669"/>
    <property type="project" value="TreeGrafter"/>
</dbReference>
<dbReference type="EMBL" id="BMAC01000037">
    <property type="protein sequence ID" value="GFP82087.1"/>
    <property type="molecule type" value="Genomic_DNA"/>
</dbReference>
<dbReference type="PROSITE" id="PS50102">
    <property type="entry name" value="RRM"/>
    <property type="match status" value="2"/>
</dbReference>
<dbReference type="Pfam" id="PF00076">
    <property type="entry name" value="RRM_1"/>
    <property type="match status" value="2"/>
</dbReference>
<name>A0A830B4S4_9LAMI</name>
<dbReference type="InterPro" id="IPR050886">
    <property type="entry name" value="RNA-binding_reg"/>
</dbReference>
<feature type="compositionally biased region" description="Acidic residues" evidence="3">
    <location>
        <begin position="25"/>
        <end position="69"/>
    </location>
</feature>
<dbReference type="InterPro" id="IPR035979">
    <property type="entry name" value="RBD_domain_sf"/>
</dbReference>
<reference evidence="5" key="1">
    <citation type="submission" date="2020-07" db="EMBL/GenBank/DDBJ databases">
        <title>Ethylene signaling mediates host invasion by parasitic plants.</title>
        <authorList>
            <person name="Yoshida S."/>
        </authorList>
    </citation>
    <scope>NUCLEOTIDE SEQUENCE</scope>
    <source>
        <strain evidence="5">Okayama</strain>
    </source>
</reference>
<evidence type="ECO:0000259" key="4">
    <source>
        <dbReference type="PROSITE" id="PS50102"/>
    </source>
</evidence>
<evidence type="ECO:0000256" key="1">
    <source>
        <dbReference type="ARBA" id="ARBA00022884"/>
    </source>
</evidence>
<feature type="domain" description="RRM" evidence="4">
    <location>
        <begin position="119"/>
        <end position="196"/>
    </location>
</feature>
<dbReference type="OrthoDB" id="1875751at2759"/>
<comment type="caution">
    <text evidence="5">The sequence shown here is derived from an EMBL/GenBank/DDBJ whole genome shotgun (WGS) entry which is preliminary data.</text>
</comment>